<dbReference type="PANTHER" id="PTHR11474">
    <property type="entry name" value="TYROSINASE FAMILY MEMBER"/>
    <property type="match status" value="1"/>
</dbReference>
<dbReference type="AlphaFoldDB" id="A0A229YF46"/>
<keyword evidence="3" id="KW-0186">Copper</keyword>
<accession>A0A229YF46</accession>
<evidence type="ECO:0000313" key="7">
    <source>
        <dbReference type="EMBL" id="RLL95257.1"/>
    </source>
</evidence>
<dbReference type="GO" id="GO:0046872">
    <property type="term" value="F:metal ion binding"/>
    <property type="evidence" value="ECO:0007669"/>
    <property type="project" value="UniProtKB-KW"/>
</dbReference>
<dbReference type="STRING" id="1245748.A0A229YF46"/>
<dbReference type="PANTHER" id="PTHR11474:SF125">
    <property type="entry name" value="N-ACETYL-6-HYDROXYTRYPTOPHAN OXIDASE IVOB-RELATED"/>
    <property type="match status" value="1"/>
</dbReference>
<dbReference type="Pfam" id="PF00264">
    <property type="entry name" value="Tyrosinase"/>
    <property type="match status" value="1"/>
</dbReference>
<evidence type="ECO:0000256" key="4">
    <source>
        <dbReference type="SAM" id="SignalP"/>
    </source>
</evidence>
<dbReference type="SUPFAM" id="SSF48056">
    <property type="entry name" value="Di-copper centre-containing domain"/>
    <property type="match status" value="1"/>
</dbReference>
<keyword evidence="8" id="KW-1185">Reference proteome</keyword>
<dbReference type="PRINTS" id="PR00092">
    <property type="entry name" value="TYROSINASE"/>
</dbReference>
<dbReference type="PROSITE" id="PS00497">
    <property type="entry name" value="TYROSINASE_1"/>
    <property type="match status" value="1"/>
</dbReference>
<dbReference type="GO" id="GO:0016491">
    <property type="term" value="F:oxidoreductase activity"/>
    <property type="evidence" value="ECO:0007669"/>
    <property type="project" value="UniProtKB-KW"/>
</dbReference>
<name>A0A229YF46_9EURO</name>
<evidence type="ECO:0000313" key="8">
    <source>
        <dbReference type="Proteomes" id="UP000215289"/>
    </source>
</evidence>
<comment type="caution">
    <text evidence="7">The sequence shown here is derived from an EMBL/GenBank/DDBJ whole genome shotgun (WGS) entry which is preliminary data.</text>
</comment>
<dbReference type="Proteomes" id="UP000215289">
    <property type="component" value="Unassembled WGS sequence"/>
</dbReference>
<evidence type="ECO:0000259" key="5">
    <source>
        <dbReference type="PROSITE" id="PS00497"/>
    </source>
</evidence>
<keyword evidence="2" id="KW-0560">Oxidoreductase</keyword>
<feature type="signal peptide" evidence="4">
    <location>
        <begin position="1"/>
        <end position="20"/>
    </location>
</feature>
<evidence type="ECO:0000259" key="6">
    <source>
        <dbReference type="PROSITE" id="PS00498"/>
    </source>
</evidence>
<feature type="chain" id="PRO_5011911755" description="Tyrosinase copper-binding domain-containing protein" evidence="4">
    <location>
        <begin position="21"/>
        <end position="386"/>
    </location>
</feature>
<dbReference type="InterPro" id="IPR002227">
    <property type="entry name" value="Tyrosinase_Cu-bd"/>
</dbReference>
<dbReference type="EMBL" id="NIDN02000161">
    <property type="protein sequence ID" value="RLL95257.1"/>
    <property type="molecule type" value="Genomic_DNA"/>
</dbReference>
<evidence type="ECO:0000256" key="3">
    <source>
        <dbReference type="ARBA" id="ARBA00023008"/>
    </source>
</evidence>
<keyword evidence="1" id="KW-0479">Metal-binding</keyword>
<dbReference type="InterPro" id="IPR008922">
    <property type="entry name" value="Di-copper_centre_dom_sf"/>
</dbReference>
<feature type="domain" description="Tyrosinase copper-binding" evidence="5">
    <location>
        <begin position="117"/>
        <end position="134"/>
    </location>
</feature>
<dbReference type="InterPro" id="IPR050316">
    <property type="entry name" value="Tyrosinase/Hemocyanin"/>
</dbReference>
<evidence type="ECO:0000256" key="2">
    <source>
        <dbReference type="ARBA" id="ARBA00023002"/>
    </source>
</evidence>
<dbReference type="OrthoDB" id="6132182at2759"/>
<organism evidence="7 8">
    <name type="scientific">Aspergillus turcosus</name>
    <dbReference type="NCBI Taxonomy" id="1245748"/>
    <lineage>
        <taxon>Eukaryota</taxon>
        <taxon>Fungi</taxon>
        <taxon>Dikarya</taxon>
        <taxon>Ascomycota</taxon>
        <taxon>Pezizomycotina</taxon>
        <taxon>Eurotiomycetes</taxon>
        <taxon>Eurotiomycetidae</taxon>
        <taxon>Eurotiales</taxon>
        <taxon>Aspergillaceae</taxon>
        <taxon>Aspergillus</taxon>
        <taxon>Aspergillus subgen. Fumigati</taxon>
    </lineage>
</organism>
<gene>
    <name evidence="7" type="ORF">CFD26_103551</name>
</gene>
<sequence length="386" mass="42423">MRFAVLSAIAALAAVTPTAAFNIDQWDVLAGKALVNQVLYHYTNPDASKTCTPLTATVRREWGSLSKFERKEYTDAVLCLASKPSKLAQIDPTFAPGARNRYDDFVAVHINQTWFIHATGNFLTWHRYFTWAYEQALRNECGYTGYQPYWAWNKYTDDPRSSPIFDGSAYSMSGDGSYVPHNGTEAAPGIVLTPGNGGGCVFSGPFKNWTVNLGPVFPSLKVPGIVAQNGSGLNYNPRCLRRDISKDAAQWTTTKHVVDLIVNETNIWDFQNTMQGDFPNGFLGVHSGGHYTIGGDPGGDFFASPGDPAFFLHHAAIDRVFWTWQNQDPKSRTYVVQGPTVLPGLVPSSPNATLDDIVDMSSALAPPQTIRQLLDTTGGPFCYVYL</sequence>
<dbReference type="PROSITE" id="PS00498">
    <property type="entry name" value="TYROSINASE_2"/>
    <property type="match status" value="1"/>
</dbReference>
<keyword evidence="4" id="KW-0732">Signal</keyword>
<proteinExistence type="predicted"/>
<feature type="domain" description="Tyrosinase copper-binding" evidence="6">
    <location>
        <begin position="307"/>
        <end position="318"/>
    </location>
</feature>
<dbReference type="Gene3D" id="1.10.1280.10">
    <property type="entry name" value="Di-copper center containing domain from catechol oxidase"/>
    <property type="match status" value="1"/>
</dbReference>
<protein>
    <recommendedName>
        <fullName evidence="5 6">Tyrosinase copper-binding domain-containing protein</fullName>
    </recommendedName>
</protein>
<evidence type="ECO:0000256" key="1">
    <source>
        <dbReference type="ARBA" id="ARBA00022723"/>
    </source>
</evidence>
<reference evidence="7 8" key="1">
    <citation type="submission" date="2018-08" db="EMBL/GenBank/DDBJ databases">
        <title>Draft genome sequences of two Aspergillus turcosus clinical strains isolated from bronchoalveolar lavage fluid: one azole-susceptible and the other azole-resistant.</title>
        <authorList>
            <person name="Parent-Michaud M."/>
            <person name="Dufresne P.J."/>
            <person name="Fournier E."/>
            <person name="Martineau C."/>
            <person name="Moreira S."/>
            <person name="Perkins V."/>
            <person name="De Repentigny L."/>
            <person name="Dufresne S.F."/>
        </authorList>
    </citation>
    <scope>NUCLEOTIDE SEQUENCE [LARGE SCALE GENOMIC DNA]</scope>
    <source>
        <strain evidence="7">HMR AF 1038</strain>
    </source>
</reference>